<evidence type="ECO:0000313" key="3">
    <source>
        <dbReference type="Proteomes" id="UP000011991"/>
    </source>
</evidence>
<feature type="region of interest" description="Disordered" evidence="1">
    <location>
        <begin position="1"/>
        <end position="37"/>
    </location>
</feature>
<evidence type="ECO:0000313" key="2">
    <source>
        <dbReference type="EMBL" id="EMI21133.1"/>
    </source>
</evidence>
<dbReference type="AlphaFoldDB" id="M5RP72"/>
<sequence length="68" mass="7601">MPSQSPNDPQPSSLPCPFRCDHNGRFSGHDDLDDESRRQQLVATVLKMANHPDAAKKKAAQARQFVEK</sequence>
<protein>
    <submittedName>
        <fullName evidence="2">Uncharacterized protein</fullName>
    </submittedName>
</protein>
<feature type="compositionally biased region" description="Basic and acidic residues" evidence="1">
    <location>
        <begin position="19"/>
        <end position="37"/>
    </location>
</feature>
<accession>M5RP72</accession>
<organism evidence="2 3">
    <name type="scientific">Rhodopirellula maiorica SM1</name>
    <dbReference type="NCBI Taxonomy" id="1265738"/>
    <lineage>
        <taxon>Bacteria</taxon>
        <taxon>Pseudomonadati</taxon>
        <taxon>Planctomycetota</taxon>
        <taxon>Planctomycetia</taxon>
        <taxon>Pirellulales</taxon>
        <taxon>Pirellulaceae</taxon>
        <taxon>Novipirellula</taxon>
    </lineage>
</organism>
<proteinExistence type="predicted"/>
<dbReference type="EMBL" id="ANOG01000275">
    <property type="protein sequence ID" value="EMI21133.1"/>
    <property type="molecule type" value="Genomic_DNA"/>
</dbReference>
<comment type="caution">
    <text evidence="2">The sequence shown here is derived from an EMBL/GenBank/DDBJ whole genome shotgun (WGS) entry which is preliminary data.</text>
</comment>
<dbReference type="PATRIC" id="fig|1265738.3.peg.1919"/>
<evidence type="ECO:0000256" key="1">
    <source>
        <dbReference type="SAM" id="MobiDB-lite"/>
    </source>
</evidence>
<reference evidence="2 3" key="1">
    <citation type="journal article" date="2013" name="Mar. Genomics">
        <title>Expression of sulfatases in Rhodopirellula baltica and the diversity of sulfatases in the genus Rhodopirellula.</title>
        <authorList>
            <person name="Wegner C.E."/>
            <person name="Richter-Heitmann T."/>
            <person name="Klindworth A."/>
            <person name="Klockow C."/>
            <person name="Richter M."/>
            <person name="Achstetter T."/>
            <person name="Glockner F.O."/>
            <person name="Harder J."/>
        </authorList>
    </citation>
    <scope>NUCLEOTIDE SEQUENCE [LARGE SCALE GENOMIC DNA]</scope>
    <source>
        <strain evidence="2 3">SM1</strain>
    </source>
</reference>
<name>M5RP72_9BACT</name>
<gene>
    <name evidence="2" type="ORF">RMSM_01920</name>
</gene>
<keyword evidence="3" id="KW-1185">Reference proteome</keyword>
<dbReference type="RefSeq" id="WP_008694356.1">
    <property type="nucleotide sequence ID" value="NZ_ANOG01000275.1"/>
</dbReference>
<dbReference type="Proteomes" id="UP000011991">
    <property type="component" value="Unassembled WGS sequence"/>
</dbReference>